<proteinExistence type="predicted"/>
<evidence type="ECO:0000313" key="1">
    <source>
        <dbReference type="EMBL" id="GKT33424.1"/>
    </source>
</evidence>
<comment type="caution">
    <text evidence="1">The sequence shown here is derived from an EMBL/GenBank/DDBJ whole genome shotgun (WGS) entry which is preliminary data.</text>
</comment>
<name>A0ABQ5KLP4_9EUKA</name>
<evidence type="ECO:0000313" key="2">
    <source>
        <dbReference type="Proteomes" id="UP001057375"/>
    </source>
</evidence>
<keyword evidence="2" id="KW-1185">Reference proteome</keyword>
<gene>
    <name evidence="1" type="ORF">ADUPG1_002484</name>
</gene>
<accession>A0ABQ5KLP4</accession>
<organism evidence="1 2">
    <name type="scientific">Aduncisulcus paluster</name>
    <dbReference type="NCBI Taxonomy" id="2918883"/>
    <lineage>
        <taxon>Eukaryota</taxon>
        <taxon>Metamonada</taxon>
        <taxon>Carpediemonas-like organisms</taxon>
        <taxon>Aduncisulcus</taxon>
    </lineage>
</organism>
<reference evidence="1" key="1">
    <citation type="submission" date="2022-03" db="EMBL/GenBank/DDBJ databases">
        <title>Draft genome sequence of Aduncisulcus paluster, a free-living microaerophilic Fornicata.</title>
        <authorList>
            <person name="Yuyama I."/>
            <person name="Kume K."/>
            <person name="Tamura T."/>
            <person name="Inagaki Y."/>
            <person name="Hashimoto T."/>
        </authorList>
    </citation>
    <scope>NUCLEOTIDE SEQUENCE</scope>
    <source>
        <strain evidence="1">NY0171</strain>
    </source>
</reference>
<dbReference type="Proteomes" id="UP001057375">
    <property type="component" value="Unassembled WGS sequence"/>
</dbReference>
<dbReference type="EMBL" id="BQXS01002911">
    <property type="protein sequence ID" value="GKT33424.1"/>
    <property type="molecule type" value="Genomic_DNA"/>
</dbReference>
<sequence length="119" mass="12958">MLSGYFKPVDSASFLAMSEYSAFSINSVAFTVNKSATGRREIDLSSESRLEAGQLAIASRICGVFRPDFAISEALSGKAVSVQAFIPARYFKSVLVGKFKTDSAFRSIVRLHSKYDRGA</sequence>
<feature type="non-terminal residue" evidence="1">
    <location>
        <position position="119"/>
    </location>
</feature>
<protein>
    <submittedName>
        <fullName evidence="1">Uncharacterized protein</fullName>
    </submittedName>
</protein>